<protein>
    <submittedName>
        <fullName evidence="1">(rape) hypothetical protein</fullName>
    </submittedName>
</protein>
<evidence type="ECO:0000313" key="1">
    <source>
        <dbReference type="EMBL" id="CAF2133767.1"/>
    </source>
</evidence>
<name>A0A816WNW2_BRANA</name>
<organism evidence="1">
    <name type="scientific">Brassica napus</name>
    <name type="common">Rape</name>
    <dbReference type="NCBI Taxonomy" id="3708"/>
    <lineage>
        <taxon>Eukaryota</taxon>
        <taxon>Viridiplantae</taxon>
        <taxon>Streptophyta</taxon>
        <taxon>Embryophyta</taxon>
        <taxon>Tracheophyta</taxon>
        <taxon>Spermatophyta</taxon>
        <taxon>Magnoliopsida</taxon>
        <taxon>eudicotyledons</taxon>
        <taxon>Gunneridae</taxon>
        <taxon>Pentapetalae</taxon>
        <taxon>rosids</taxon>
        <taxon>malvids</taxon>
        <taxon>Brassicales</taxon>
        <taxon>Brassicaceae</taxon>
        <taxon>Brassiceae</taxon>
        <taxon>Brassica</taxon>
    </lineage>
</organism>
<dbReference type="AlphaFoldDB" id="A0A816WNW2"/>
<sequence length="74" mass="8057">MLPISSNSPCRSSDYVSSAAEVTQWSFRTQVKNRFGSDEATTAAKPARGAGERIVFPYRSKLVSSFLSIVSLVI</sequence>
<reference evidence="1" key="1">
    <citation type="submission" date="2021-01" db="EMBL/GenBank/DDBJ databases">
        <authorList>
            <consortium name="Genoscope - CEA"/>
            <person name="William W."/>
        </authorList>
    </citation>
    <scope>NUCLEOTIDE SEQUENCE</scope>
</reference>
<proteinExistence type="predicted"/>
<dbReference type="EMBL" id="HG994357">
    <property type="protein sequence ID" value="CAF2133767.1"/>
    <property type="molecule type" value="Genomic_DNA"/>
</dbReference>
<gene>
    <name evidence="1" type="ORF">DARMORV10_A03P66490.1</name>
</gene>
<accession>A0A816WNW2</accession>
<dbReference type="Proteomes" id="UP001295469">
    <property type="component" value="Chromosome A03"/>
</dbReference>